<dbReference type="Proteomes" id="UP000320042">
    <property type="component" value="Unassembled WGS sequence"/>
</dbReference>
<gene>
    <name evidence="7" type="ORF">FPZ43_14505</name>
</gene>
<reference evidence="7 8" key="1">
    <citation type="submission" date="2019-07" db="EMBL/GenBank/DDBJ databases">
        <authorList>
            <person name="Kim J."/>
        </authorList>
    </citation>
    <scope>NUCLEOTIDE SEQUENCE [LARGE SCALE GENOMIC DNA]</scope>
    <source>
        <strain evidence="8">dk17</strain>
    </source>
</reference>
<evidence type="ECO:0000256" key="2">
    <source>
        <dbReference type="ARBA" id="ARBA00022692"/>
    </source>
</evidence>
<proteinExistence type="predicted"/>
<evidence type="ECO:0000256" key="1">
    <source>
        <dbReference type="ARBA" id="ARBA00004141"/>
    </source>
</evidence>
<dbReference type="OrthoDB" id="327939at2"/>
<feature type="transmembrane region" description="Helical" evidence="5">
    <location>
        <begin position="7"/>
        <end position="25"/>
    </location>
</feature>
<evidence type="ECO:0000256" key="3">
    <source>
        <dbReference type="ARBA" id="ARBA00022989"/>
    </source>
</evidence>
<dbReference type="EMBL" id="VOEJ01000007">
    <property type="protein sequence ID" value="TWR26373.1"/>
    <property type="molecule type" value="Genomic_DNA"/>
</dbReference>
<dbReference type="RefSeq" id="WP_146382661.1">
    <property type="nucleotide sequence ID" value="NZ_VOEJ01000007.1"/>
</dbReference>
<evidence type="ECO:0000256" key="4">
    <source>
        <dbReference type="ARBA" id="ARBA00023136"/>
    </source>
</evidence>
<evidence type="ECO:0000313" key="8">
    <source>
        <dbReference type="Proteomes" id="UP000320042"/>
    </source>
</evidence>
<keyword evidence="4 5" id="KW-0472">Membrane</keyword>
<comment type="caution">
    <text evidence="7">The sequence shown here is derived from an EMBL/GenBank/DDBJ whole genome shotgun (WGS) entry which is preliminary data.</text>
</comment>
<organism evidence="7 8">
    <name type="scientific">Mucilaginibacter pallidiroseus</name>
    <dbReference type="NCBI Taxonomy" id="2599295"/>
    <lineage>
        <taxon>Bacteria</taxon>
        <taxon>Pseudomonadati</taxon>
        <taxon>Bacteroidota</taxon>
        <taxon>Sphingobacteriia</taxon>
        <taxon>Sphingobacteriales</taxon>
        <taxon>Sphingobacteriaceae</taxon>
        <taxon>Mucilaginibacter</taxon>
    </lineage>
</organism>
<dbReference type="AlphaFoldDB" id="A0A563U4X2"/>
<dbReference type="PANTHER" id="PTHR36974:SF1">
    <property type="entry name" value="DOXX FAMILY MEMBRANE PROTEIN"/>
    <property type="match status" value="1"/>
</dbReference>
<feature type="transmembrane region" description="Helical" evidence="5">
    <location>
        <begin position="67"/>
        <end position="90"/>
    </location>
</feature>
<dbReference type="PANTHER" id="PTHR36974">
    <property type="entry name" value="MEMBRANE PROTEIN-RELATED"/>
    <property type="match status" value="1"/>
</dbReference>
<sequence>MKIVKKISLLVLIAGYFIAGLNHFYNPASYVKIIPDYLPFPLVLNYLSGVFEILFAALLISTKTRKLAAYGIVLMLTAFLPVHITMLIDAPMQLGKLTVTPALAWVRLLLQPLLMLWAWWHRR</sequence>
<name>A0A563U4X2_9SPHI</name>
<dbReference type="InterPro" id="IPR009908">
    <property type="entry name" value="Methylamine_util_MauE"/>
</dbReference>
<protein>
    <submittedName>
        <fullName evidence="7">DoxX family protein</fullName>
    </submittedName>
</protein>
<feature type="transmembrane region" description="Helical" evidence="5">
    <location>
        <begin position="102"/>
        <end position="120"/>
    </location>
</feature>
<accession>A0A563U4X2</accession>
<keyword evidence="2 5" id="KW-0812">Transmembrane</keyword>
<comment type="subcellular location">
    <subcellularLocation>
        <location evidence="1">Membrane</location>
        <topology evidence="1">Multi-pass membrane protein</topology>
    </subcellularLocation>
</comment>
<keyword evidence="3 5" id="KW-1133">Transmembrane helix</keyword>
<evidence type="ECO:0000256" key="5">
    <source>
        <dbReference type="SAM" id="Phobius"/>
    </source>
</evidence>
<evidence type="ECO:0000313" key="7">
    <source>
        <dbReference type="EMBL" id="TWR26373.1"/>
    </source>
</evidence>
<feature type="domain" description="Methylamine utilisation protein MauE" evidence="6">
    <location>
        <begin position="2"/>
        <end position="87"/>
    </location>
</feature>
<dbReference type="Pfam" id="PF07291">
    <property type="entry name" value="MauE"/>
    <property type="match status" value="1"/>
</dbReference>
<feature type="transmembrane region" description="Helical" evidence="5">
    <location>
        <begin position="37"/>
        <end position="60"/>
    </location>
</feature>
<evidence type="ECO:0000259" key="6">
    <source>
        <dbReference type="Pfam" id="PF07291"/>
    </source>
</evidence>
<keyword evidence="8" id="KW-1185">Reference proteome</keyword>